<evidence type="ECO:0000313" key="2">
    <source>
        <dbReference type="EMBL" id="KPQ26552.1"/>
    </source>
</evidence>
<dbReference type="InterPro" id="IPR041129">
    <property type="entry name" value="CdiI_2"/>
</dbReference>
<organism evidence="2 3">
    <name type="scientific">Marinobacter excellens HL-55</name>
    <dbReference type="NCBI Taxonomy" id="1305731"/>
    <lineage>
        <taxon>Bacteria</taxon>
        <taxon>Pseudomonadati</taxon>
        <taxon>Pseudomonadota</taxon>
        <taxon>Gammaproteobacteria</taxon>
        <taxon>Pseudomonadales</taxon>
        <taxon>Marinobacteraceae</taxon>
        <taxon>Marinobacter</taxon>
    </lineage>
</organism>
<evidence type="ECO:0000259" key="1">
    <source>
        <dbReference type="Pfam" id="PF18593"/>
    </source>
</evidence>
<dbReference type="EMBL" id="LJZQ01000052">
    <property type="protein sequence ID" value="KPQ26552.1"/>
    <property type="molecule type" value="Genomic_DNA"/>
</dbReference>
<dbReference type="OrthoDB" id="3786912at2"/>
<proteinExistence type="predicted"/>
<protein>
    <recommendedName>
        <fullName evidence="1">CdiI immunity protein domain-containing protein</fullName>
    </recommendedName>
</protein>
<evidence type="ECO:0000313" key="3">
    <source>
        <dbReference type="Proteomes" id="UP000050416"/>
    </source>
</evidence>
<accession>A0A0P7Z475</accession>
<feature type="domain" description="CdiI immunity protein" evidence="1">
    <location>
        <begin position="6"/>
        <end position="93"/>
    </location>
</feature>
<sequence length="99" mass="11283">MMHEKIESLAQLLGGYFHQDWPDEFYSDATALQAIIDSETKDQIRAGVAEIDSLLAETPSEIELRDILITKVGCYFEPESQGISYEQWLKKVRGVFAQE</sequence>
<reference evidence="2 3" key="1">
    <citation type="submission" date="2015-09" db="EMBL/GenBank/DDBJ databases">
        <title>Identification and resolution of microdiversity through metagenomic sequencing of parallel consortia.</title>
        <authorList>
            <person name="Nelson W.C."/>
            <person name="Romine M.F."/>
            <person name="Lindemann S.R."/>
        </authorList>
    </citation>
    <scope>NUCLEOTIDE SEQUENCE [LARGE SCALE GENOMIC DNA]</scope>
    <source>
        <strain evidence="2">HL-55</strain>
    </source>
</reference>
<dbReference type="AlphaFoldDB" id="A0A0P7Z475"/>
<dbReference type="Pfam" id="PF18593">
    <property type="entry name" value="CdiI_2"/>
    <property type="match status" value="1"/>
</dbReference>
<dbReference type="STRING" id="1305731.GCA_000934705_02974"/>
<dbReference type="PATRIC" id="fig|1305731.5.peg.1708"/>
<dbReference type="Proteomes" id="UP000050416">
    <property type="component" value="Unassembled WGS sequence"/>
</dbReference>
<gene>
    <name evidence="2" type="ORF">HLUCCX14_17805</name>
</gene>
<dbReference type="CDD" id="cd20687">
    <property type="entry name" value="CdiI_Ykris-like"/>
    <property type="match status" value="1"/>
</dbReference>
<comment type="caution">
    <text evidence="2">The sequence shown here is derived from an EMBL/GenBank/DDBJ whole genome shotgun (WGS) entry which is preliminary data.</text>
</comment>
<name>A0A0P7Z475_9GAMM</name>